<dbReference type="AlphaFoldDB" id="U4UFZ5"/>
<reference evidence="2 3" key="1">
    <citation type="journal article" date="2013" name="Genome Biol.">
        <title>Draft genome of the mountain pine beetle, Dendroctonus ponderosae Hopkins, a major forest pest.</title>
        <authorList>
            <person name="Keeling C.I."/>
            <person name="Yuen M.M."/>
            <person name="Liao N.Y."/>
            <person name="Docking T.R."/>
            <person name="Chan S.K."/>
            <person name="Taylor G.A."/>
            <person name="Palmquist D.L."/>
            <person name="Jackman S.D."/>
            <person name="Nguyen A."/>
            <person name="Li M."/>
            <person name="Henderson H."/>
            <person name="Janes J.K."/>
            <person name="Zhao Y."/>
            <person name="Pandoh P."/>
            <person name="Moore R."/>
            <person name="Sperling F.A."/>
            <person name="Huber D.P."/>
            <person name="Birol I."/>
            <person name="Jones S.J."/>
            <person name="Bohlmann J."/>
        </authorList>
    </citation>
    <scope>NUCLEOTIDE SEQUENCE</scope>
</reference>
<keyword evidence="1" id="KW-0732">Signal</keyword>
<protein>
    <recommendedName>
        <fullName evidence="4">DUF4766 domain-containing protein</fullName>
    </recommendedName>
</protein>
<dbReference type="OrthoDB" id="6782206at2759"/>
<feature type="signal peptide" evidence="1">
    <location>
        <begin position="1"/>
        <end position="22"/>
    </location>
</feature>
<proteinExistence type="predicted"/>
<evidence type="ECO:0000313" key="3">
    <source>
        <dbReference type="Proteomes" id="UP000030742"/>
    </source>
</evidence>
<organism evidence="2 3">
    <name type="scientific">Dendroctonus ponderosae</name>
    <name type="common">Mountain pine beetle</name>
    <dbReference type="NCBI Taxonomy" id="77166"/>
    <lineage>
        <taxon>Eukaryota</taxon>
        <taxon>Metazoa</taxon>
        <taxon>Ecdysozoa</taxon>
        <taxon>Arthropoda</taxon>
        <taxon>Hexapoda</taxon>
        <taxon>Insecta</taxon>
        <taxon>Pterygota</taxon>
        <taxon>Neoptera</taxon>
        <taxon>Endopterygota</taxon>
        <taxon>Coleoptera</taxon>
        <taxon>Polyphaga</taxon>
        <taxon>Cucujiformia</taxon>
        <taxon>Curculionidae</taxon>
        <taxon>Scolytinae</taxon>
        <taxon>Dendroctonus</taxon>
    </lineage>
</organism>
<dbReference type="EMBL" id="KB632337">
    <property type="protein sequence ID" value="ERL92879.1"/>
    <property type="molecule type" value="Genomic_DNA"/>
</dbReference>
<evidence type="ECO:0008006" key="4">
    <source>
        <dbReference type="Google" id="ProtNLM"/>
    </source>
</evidence>
<name>U4UFZ5_DENPD</name>
<feature type="chain" id="PRO_5004656130" description="DUF4766 domain-containing protein" evidence="1">
    <location>
        <begin position="23"/>
        <end position="230"/>
    </location>
</feature>
<evidence type="ECO:0000256" key="1">
    <source>
        <dbReference type="SAM" id="SignalP"/>
    </source>
</evidence>
<evidence type="ECO:0000313" key="2">
    <source>
        <dbReference type="EMBL" id="ERL92879.1"/>
    </source>
</evidence>
<dbReference type="Proteomes" id="UP000030742">
    <property type="component" value="Unassembled WGS sequence"/>
</dbReference>
<gene>
    <name evidence="2" type="ORF">D910_10185</name>
</gene>
<accession>U4UFZ5</accession>
<sequence>MHFPVSLQIVGLLCVFFGSISAHRSGGGGGCSGGCSGGGSTIIGPSDPGATIQGPGSQANIIGPDGGRISAYEVGGKIYVPPKQGGIIQASYSPGYVSTGGSGYSGGSSGGNGAPGRRFIRGQVQGVEAAVEEALLGRFTQVKSKLPINLKLVSTLFSQGGVAVELKGKSIRGASAPAQPANGSPTTGRSNLMTVSIMEKGATQPKQGQERELIQARGLMVDAIVAANNS</sequence>